<sequence>MPNLVKLVHFPRARSTKSALKLNFKWAYLSYLDSILGDFGSNLKPQKSTF</sequence>
<evidence type="ECO:0000313" key="1">
    <source>
        <dbReference type="EMBL" id="KAF5933164.1"/>
    </source>
</evidence>
<accession>A0A7J7G1M7</accession>
<dbReference type="Proteomes" id="UP000593564">
    <property type="component" value="Unassembled WGS sequence"/>
</dbReference>
<proteinExistence type="predicted"/>
<evidence type="ECO:0000313" key="2">
    <source>
        <dbReference type="Proteomes" id="UP000593564"/>
    </source>
</evidence>
<reference evidence="1 2" key="2">
    <citation type="submission" date="2020-07" db="EMBL/GenBank/DDBJ databases">
        <title>Genome assembly of wild tea tree DASZ reveals pedigree and selection history of tea varieties.</title>
        <authorList>
            <person name="Zhang W."/>
        </authorList>
    </citation>
    <scope>NUCLEOTIDE SEQUENCE [LARGE SCALE GENOMIC DNA]</scope>
    <source>
        <strain evidence="2">cv. G240</strain>
        <tissue evidence="1">Leaf</tissue>
    </source>
</reference>
<organism evidence="1 2">
    <name type="scientific">Camellia sinensis</name>
    <name type="common">Tea plant</name>
    <name type="synonym">Thea sinensis</name>
    <dbReference type="NCBI Taxonomy" id="4442"/>
    <lineage>
        <taxon>Eukaryota</taxon>
        <taxon>Viridiplantae</taxon>
        <taxon>Streptophyta</taxon>
        <taxon>Embryophyta</taxon>
        <taxon>Tracheophyta</taxon>
        <taxon>Spermatophyta</taxon>
        <taxon>Magnoliopsida</taxon>
        <taxon>eudicotyledons</taxon>
        <taxon>Gunneridae</taxon>
        <taxon>Pentapetalae</taxon>
        <taxon>asterids</taxon>
        <taxon>Ericales</taxon>
        <taxon>Theaceae</taxon>
        <taxon>Camellia</taxon>
    </lineage>
</organism>
<gene>
    <name evidence="1" type="ORF">HYC85_029335</name>
</gene>
<dbReference type="EMBL" id="JACBKZ010000014">
    <property type="protein sequence ID" value="KAF5933164.1"/>
    <property type="molecule type" value="Genomic_DNA"/>
</dbReference>
<comment type="caution">
    <text evidence="1">The sequence shown here is derived from an EMBL/GenBank/DDBJ whole genome shotgun (WGS) entry which is preliminary data.</text>
</comment>
<protein>
    <submittedName>
        <fullName evidence="1">Uncharacterized protein</fullName>
    </submittedName>
</protein>
<dbReference type="AlphaFoldDB" id="A0A7J7G1M7"/>
<reference evidence="2" key="1">
    <citation type="journal article" date="2020" name="Nat. Commun.">
        <title>Genome assembly of wild tea tree DASZ reveals pedigree and selection history of tea varieties.</title>
        <authorList>
            <person name="Zhang W."/>
            <person name="Zhang Y."/>
            <person name="Qiu H."/>
            <person name="Guo Y."/>
            <person name="Wan H."/>
            <person name="Zhang X."/>
            <person name="Scossa F."/>
            <person name="Alseekh S."/>
            <person name="Zhang Q."/>
            <person name="Wang P."/>
            <person name="Xu L."/>
            <person name="Schmidt M.H."/>
            <person name="Jia X."/>
            <person name="Li D."/>
            <person name="Zhu A."/>
            <person name="Guo F."/>
            <person name="Chen W."/>
            <person name="Ni D."/>
            <person name="Usadel B."/>
            <person name="Fernie A.R."/>
            <person name="Wen W."/>
        </authorList>
    </citation>
    <scope>NUCLEOTIDE SEQUENCE [LARGE SCALE GENOMIC DNA]</scope>
    <source>
        <strain evidence="2">cv. G240</strain>
    </source>
</reference>
<keyword evidence="2" id="KW-1185">Reference proteome</keyword>
<name>A0A7J7G1M7_CAMSI</name>